<dbReference type="GO" id="GO:0000045">
    <property type="term" value="P:autophagosome assembly"/>
    <property type="evidence" value="ECO:0007669"/>
    <property type="project" value="InterPro"/>
</dbReference>
<dbReference type="SMART" id="SM00320">
    <property type="entry name" value="WD40"/>
    <property type="match status" value="7"/>
</dbReference>
<feature type="repeat" description="WD" evidence="3">
    <location>
        <begin position="907"/>
        <end position="939"/>
    </location>
</feature>
<dbReference type="Proteomes" id="UP001055439">
    <property type="component" value="Chromosome 8"/>
</dbReference>
<keyword evidence="4" id="KW-0175">Coiled coil</keyword>
<dbReference type="Gene3D" id="2.130.10.10">
    <property type="entry name" value="YVTN repeat-like/Quinoprotein amine dehydrogenase"/>
    <property type="match status" value="2"/>
</dbReference>
<sequence>MGGVTSSVAAKLAFFPPSPPSYEVVTEPESGVVRLSRYHHRENVEVLRLPTRRGTEIVALYVRNPMAAFTVLYSHGNAADLGQMYELFLELSIHLRVNLLGYDYSGYGQSSGKPTEQNTYADIETAYKCLIENYGAKEEEIILYGQSVGSGPTVDLAARLPHLRAIMLHSPILSGLRVMYPVKRTYWFDIYKGTSDEVVDFSHGKKLWELCNEKYEPLWLKGGKHCDLELFPEYLKHVKKFISTVEKSPSQRSTWRKSAEQFEPPRQSTDCFEPSRKSIDRREKSRQSTEKSRSKDQRTTNVENLEKIKISFDQMEKSRRSLDCFEKSRKNIDQLDRGRKIPGLLVFSHHSGFGFSSMNRFWNGPNQRRPHQPTSADKPVRVAFGFLFLPSKTRSHQETALPPLPPHQSSIRAKNWKRNIDRFDAPRPLDLSSEEIGTAAIKRAIRALRKRHLLEEGAHAPAINALSRPLVAQGLEWKEKAENLELELQQCYKAHTRLSEQLVVEIAECRKSKALVQEKEESINNLQNDISLAREENLQIKQDLDEKTKALDLLMSENQSLKAQLEEIRLKLKKTETENKDLIDRWMLEKMNSAEKLNEVNAMYEDMMQQLKVSSIEQLARQQVDGIVRQREAGYVDHAESTVPSSCKHTIHAHEGGCGSILFQHNSDKLISGGQDRTVKIWDTKSGTLSSTLHGCLGSLLDLAITHDNRFIIAASSSNNLYVWETSSGRVRHTLTGHTDKVCAVDASKVSSRNLLSAAYDHTMKVWDLVKGYCTNTIIFQSNCNSLSYTMDGLTFCSGHVDGNLRIWDSRMGKVVGEVAAHSQAVTSIYVSQSGNLLLTSGRDNLHNLFDLRTLEICGTFRANGNRVASNWSRSCISPDEKCVTAGSSDGSIYIWSRLNNNMLSILEGHSSPVLSCAYGGPGNTLASADKNGNLCIWC</sequence>
<dbReference type="PROSITE" id="PS50294">
    <property type="entry name" value="WD_REPEATS_REGION"/>
    <property type="match status" value="3"/>
</dbReference>
<dbReference type="PRINTS" id="PR00320">
    <property type="entry name" value="GPROTEINBRPT"/>
</dbReference>
<evidence type="ECO:0000256" key="5">
    <source>
        <dbReference type="SAM" id="MobiDB-lite"/>
    </source>
</evidence>
<dbReference type="Gene3D" id="3.40.50.1820">
    <property type="entry name" value="alpha/beta hydrolase"/>
    <property type="match status" value="1"/>
</dbReference>
<dbReference type="CDD" id="cd00200">
    <property type="entry name" value="WD40"/>
    <property type="match status" value="1"/>
</dbReference>
<feature type="compositionally biased region" description="Basic and acidic residues" evidence="5">
    <location>
        <begin position="273"/>
        <end position="302"/>
    </location>
</feature>
<dbReference type="CDD" id="cd22887">
    <property type="entry name" value="Atg16_CCD"/>
    <property type="match status" value="1"/>
</dbReference>
<dbReference type="InterPro" id="IPR015943">
    <property type="entry name" value="WD40/YVTN_repeat-like_dom_sf"/>
</dbReference>
<feature type="domain" description="Serine aminopeptidase S33" evidence="7">
    <location>
        <begin position="70"/>
        <end position="175"/>
    </location>
</feature>
<feature type="domain" description="Autophagy-related protein 16" evidence="6">
    <location>
        <begin position="478"/>
        <end position="598"/>
    </location>
</feature>
<dbReference type="Pfam" id="PF00400">
    <property type="entry name" value="WD40"/>
    <property type="match status" value="7"/>
</dbReference>
<keyword evidence="9" id="KW-1185">Reference proteome</keyword>
<dbReference type="InterPro" id="IPR019775">
    <property type="entry name" value="WD40_repeat_CS"/>
</dbReference>
<dbReference type="Pfam" id="PF12146">
    <property type="entry name" value="Hydrolase_4"/>
    <property type="match status" value="1"/>
</dbReference>
<dbReference type="InterPro" id="IPR001680">
    <property type="entry name" value="WD40_rpt"/>
</dbReference>
<evidence type="ECO:0000313" key="8">
    <source>
        <dbReference type="EMBL" id="URE40050.1"/>
    </source>
</evidence>
<feature type="repeat" description="WD" evidence="3">
    <location>
        <begin position="819"/>
        <end position="854"/>
    </location>
</feature>
<evidence type="ECO:0000256" key="4">
    <source>
        <dbReference type="SAM" id="Coils"/>
    </source>
</evidence>
<dbReference type="SUPFAM" id="SSF53474">
    <property type="entry name" value="alpha/beta-Hydrolases"/>
    <property type="match status" value="1"/>
</dbReference>
<evidence type="ECO:0000256" key="2">
    <source>
        <dbReference type="ARBA" id="ARBA00022737"/>
    </source>
</evidence>
<dbReference type="PROSITE" id="PS50082">
    <property type="entry name" value="WD_REPEATS_2"/>
    <property type="match status" value="6"/>
</dbReference>
<proteinExistence type="predicted"/>
<evidence type="ECO:0000259" key="7">
    <source>
        <dbReference type="Pfam" id="PF12146"/>
    </source>
</evidence>
<feature type="repeat" description="WD" evidence="3">
    <location>
        <begin position="693"/>
        <end position="734"/>
    </location>
</feature>
<reference evidence="8" key="1">
    <citation type="submission" date="2022-05" db="EMBL/GenBank/DDBJ databases">
        <title>The Musa troglodytarum L. genome provides insights into the mechanism of non-climacteric behaviour and enrichment of carotenoids.</title>
        <authorList>
            <person name="Wang J."/>
        </authorList>
    </citation>
    <scope>NUCLEOTIDE SEQUENCE</scope>
    <source>
        <tissue evidence="8">Leaf</tissue>
    </source>
</reference>
<dbReference type="InterPro" id="IPR013923">
    <property type="entry name" value="Autophagy-rel_prot_16_dom"/>
</dbReference>
<keyword evidence="1 3" id="KW-0853">WD repeat</keyword>
<dbReference type="InterPro" id="IPR029058">
    <property type="entry name" value="AB_hydrolase_fold"/>
</dbReference>
<feature type="repeat" description="WD" evidence="3">
    <location>
        <begin position="786"/>
        <end position="818"/>
    </location>
</feature>
<dbReference type="InterPro" id="IPR020472">
    <property type="entry name" value="WD40_PAC1"/>
</dbReference>
<feature type="repeat" description="WD" evidence="3">
    <location>
        <begin position="735"/>
        <end position="777"/>
    </location>
</feature>
<gene>
    <name evidence="8" type="ORF">MUK42_16371</name>
</gene>
<name>A0A9E7HU99_9LILI</name>
<keyword evidence="2" id="KW-0677">Repeat</keyword>
<dbReference type="AlphaFoldDB" id="A0A9E7HU99"/>
<dbReference type="Pfam" id="PF08614">
    <property type="entry name" value="ATG16"/>
    <property type="match status" value="1"/>
</dbReference>
<evidence type="ECO:0000259" key="6">
    <source>
        <dbReference type="Pfam" id="PF08614"/>
    </source>
</evidence>
<dbReference type="PANTHER" id="PTHR19878:SF8">
    <property type="entry name" value="AUTOPHAGY-RELATED 16, ISOFORM F"/>
    <property type="match status" value="1"/>
</dbReference>
<evidence type="ECO:0000256" key="3">
    <source>
        <dbReference type="PROSITE-ProRule" id="PRU00221"/>
    </source>
</evidence>
<dbReference type="PANTHER" id="PTHR19878">
    <property type="entry name" value="AUTOPHAGY PROTEIN 16-LIKE"/>
    <property type="match status" value="1"/>
</dbReference>
<feature type="coiled-coil region" evidence="4">
    <location>
        <begin position="481"/>
        <end position="614"/>
    </location>
</feature>
<organism evidence="8 9">
    <name type="scientific">Musa troglodytarum</name>
    <name type="common">fe'i banana</name>
    <dbReference type="NCBI Taxonomy" id="320322"/>
    <lineage>
        <taxon>Eukaryota</taxon>
        <taxon>Viridiplantae</taxon>
        <taxon>Streptophyta</taxon>
        <taxon>Embryophyta</taxon>
        <taxon>Tracheophyta</taxon>
        <taxon>Spermatophyta</taxon>
        <taxon>Magnoliopsida</taxon>
        <taxon>Liliopsida</taxon>
        <taxon>Zingiberales</taxon>
        <taxon>Musaceae</taxon>
        <taxon>Musa</taxon>
    </lineage>
</organism>
<feature type="region of interest" description="Disordered" evidence="5">
    <location>
        <begin position="252"/>
        <end position="302"/>
    </location>
</feature>
<dbReference type="InterPro" id="IPR036322">
    <property type="entry name" value="WD40_repeat_dom_sf"/>
</dbReference>
<accession>A0A9E7HU99</accession>
<evidence type="ECO:0000256" key="1">
    <source>
        <dbReference type="ARBA" id="ARBA00022574"/>
    </source>
</evidence>
<dbReference type="SUPFAM" id="SSF50978">
    <property type="entry name" value="WD40 repeat-like"/>
    <property type="match status" value="1"/>
</dbReference>
<evidence type="ECO:0000313" key="9">
    <source>
        <dbReference type="Proteomes" id="UP001055439"/>
    </source>
</evidence>
<dbReference type="FunFam" id="2.130.10.10:FF:000809">
    <property type="entry name" value="Autophagy-related protein 16"/>
    <property type="match status" value="1"/>
</dbReference>
<dbReference type="OrthoDB" id="538223at2759"/>
<dbReference type="InterPro" id="IPR022742">
    <property type="entry name" value="Hydrolase_4"/>
</dbReference>
<dbReference type="InterPro" id="IPR045160">
    <property type="entry name" value="ATG16"/>
</dbReference>
<protein>
    <submittedName>
        <fullName evidence="8">Autophagy protein 16 (ATG16)</fullName>
    </submittedName>
</protein>
<dbReference type="PROSITE" id="PS00678">
    <property type="entry name" value="WD_REPEATS_1"/>
    <property type="match status" value="2"/>
</dbReference>
<dbReference type="EMBL" id="CP097510">
    <property type="protein sequence ID" value="URE40050.1"/>
    <property type="molecule type" value="Genomic_DNA"/>
</dbReference>
<feature type="repeat" description="WD" evidence="3">
    <location>
        <begin position="651"/>
        <end position="692"/>
    </location>
</feature>